<dbReference type="InterPro" id="IPR050194">
    <property type="entry name" value="Glycosyltransferase_grp1"/>
</dbReference>
<gene>
    <name evidence="3" type="ORF">SAMN05421659_10768</name>
</gene>
<dbReference type="EMBL" id="FOJI01000007">
    <property type="protein sequence ID" value="SEW22974.1"/>
    <property type="molecule type" value="Genomic_DNA"/>
</dbReference>
<accession>A0A1I0Q7L5</accession>
<dbReference type="Gene3D" id="3.40.50.2000">
    <property type="entry name" value="Glycogen Phosphorylase B"/>
    <property type="match status" value="2"/>
</dbReference>
<dbReference type="AlphaFoldDB" id="A0A1I0Q7L5"/>
<dbReference type="PANTHER" id="PTHR45947:SF3">
    <property type="entry name" value="SULFOQUINOVOSYL TRANSFERASE SQD2"/>
    <property type="match status" value="1"/>
</dbReference>
<evidence type="ECO:0000313" key="3">
    <source>
        <dbReference type="EMBL" id="SEW22974.1"/>
    </source>
</evidence>
<dbReference type="OrthoDB" id="9802525at2"/>
<sequence>MKILITTDLYLPTLNGVVTSILNLKQELIKRGHEVRVLTLQQDQQVEEEPDTYYIKSISAGKVYPQARIMRSIGNKQLKDIVSWKPEIIHSQCEFSTYFLAKIIAKRVNAPIVHTYHTVYEDYTHYFSKSEIVGYNVVKLFSKIILNQTQIVIAPTDKVKILLCNYKISKPIYTVPTGIDLKKYFVQVPISTILDKKEQLGIPAENLVLIYLGRLAKEKNLNELIEFMDNLEIDKISLLIVGDGPERYALEKYAHSISNFKNIIFTGRVNRDDVNEYYQMADIFVSASTSETQGLTYIEALANGVPLLCRKDDCLNEVLYNYENGFQYSTFIEFKEFIKYFIEHKELKIKYKKCSREVAQRYSKEKFAESVEKIYGLSILYKNNLSYL</sequence>
<protein>
    <submittedName>
        <fullName evidence="3">1,2-diacylglycerol 3-alpha-glucosyltransferase</fullName>
    </submittedName>
</protein>
<evidence type="ECO:0000259" key="1">
    <source>
        <dbReference type="Pfam" id="PF00534"/>
    </source>
</evidence>
<dbReference type="Proteomes" id="UP000199701">
    <property type="component" value="Unassembled WGS sequence"/>
</dbReference>
<organism evidence="3 4">
    <name type="scientific">[Clostridium] fimetarium</name>
    <dbReference type="NCBI Taxonomy" id="99656"/>
    <lineage>
        <taxon>Bacteria</taxon>
        <taxon>Bacillati</taxon>
        <taxon>Bacillota</taxon>
        <taxon>Clostridia</taxon>
        <taxon>Lachnospirales</taxon>
        <taxon>Lachnospiraceae</taxon>
    </lineage>
</organism>
<dbReference type="PANTHER" id="PTHR45947">
    <property type="entry name" value="SULFOQUINOVOSYL TRANSFERASE SQD2"/>
    <property type="match status" value="1"/>
</dbReference>
<dbReference type="RefSeq" id="WP_092453622.1">
    <property type="nucleotide sequence ID" value="NZ_FOJI01000007.1"/>
</dbReference>
<dbReference type="GO" id="GO:0016757">
    <property type="term" value="F:glycosyltransferase activity"/>
    <property type="evidence" value="ECO:0007669"/>
    <property type="project" value="InterPro"/>
</dbReference>
<keyword evidence="3" id="KW-0808">Transferase</keyword>
<dbReference type="SUPFAM" id="SSF53756">
    <property type="entry name" value="UDP-Glycosyltransferase/glycogen phosphorylase"/>
    <property type="match status" value="1"/>
</dbReference>
<evidence type="ECO:0000259" key="2">
    <source>
        <dbReference type="Pfam" id="PF13439"/>
    </source>
</evidence>
<feature type="domain" description="Glycosyltransferase subfamily 4-like N-terminal" evidence="2">
    <location>
        <begin position="15"/>
        <end position="182"/>
    </location>
</feature>
<dbReference type="STRING" id="99656.SAMN05421659_10768"/>
<name>A0A1I0Q7L5_9FIRM</name>
<dbReference type="Pfam" id="PF00534">
    <property type="entry name" value="Glycos_transf_1"/>
    <property type="match status" value="1"/>
</dbReference>
<keyword evidence="4" id="KW-1185">Reference proteome</keyword>
<dbReference type="InterPro" id="IPR001296">
    <property type="entry name" value="Glyco_trans_1"/>
</dbReference>
<reference evidence="3 4" key="1">
    <citation type="submission" date="2016-10" db="EMBL/GenBank/DDBJ databases">
        <authorList>
            <person name="de Groot N.N."/>
        </authorList>
    </citation>
    <scope>NUCLEOTIDE SEQUENCE [LARGE SCALE GENOMIC DNA]</scope>
    <source>
        <strain evidence="3 4">DSM 9179</strain>
    </source>
</reference>
<dbReference type="Pfam" id="PF13439">
    <property type="entry name" value="Glyco_transf_4"/>
    <property type="match status" value="1"/>
</dbReference>
<feature type="domain" description="Glycosyl transferase family 1" evidence="1">
    <location>
        <begin position="196"/>
        <end position="356"/>
    </location>
</feature>
<evidence type="ECO:0000313" key="4">
    <source>
        <dbReference type="Proteomes" id="UP000199701"/>
    </source>
</evidence>
<dbReference type="InterPro" id="IPR028098">
    <property type="entry name" value="Glyco_trans_4-like_N"/>
</dbReference>
<proteinExistence type="predicted"/>